<evidence type="ECO:0000313" key="2">
    <source>
        <dbReference type="EMBL" id="TNV87749.1"/>
    </source>
</evidence>
<name>A0A8J8P8A4_HALGN</name>
<gene>
    <name evidence="2" type="ORF">FGO68_gene9869</name>
</gene>
<feature type="region of interest" description="Disordered" evidence="1">
    <location>
        <begin position="238"/>
        <end position="260"/>
    </location>
</feature>
<feature type="region of interest" description="Disordered" evidence="1">
    <location>
        <begin position="737"/>
        <end position="765"/>
    </location>
</feature>
<dbReference type="Gene3D" id="1.10.510.10">
    <property type="entry name" value="Transferase(Phosphotransferase) domain 1"/>
    <property type="match status" value="1"/>
</dbReference>
<comment type="caution">
    <text evidence="2">The sequence shown here is derived from an EMBL/GenBank/DDBJ whole genome shotgun (WGS) entry which is preliminary data.</text>
</comment>
<feature type="compositionally biased region" description="Basic and acidic residues" evidence="1">
    <location>
        <begin position="747"/>
        <end position="756"/>
    </location>
</feature>
<sequence>MKISHYDLFATLPSEFCQIMDNIKSTSPESNPDYRFIEGLFKQIGSQNKFKIDNKFDWIISKDQKQDPNSQLGKAVAGAMSSTLGQQAVLAGLNKGVDNKHRQSVLIAPSQSEKPSDRRQSMQNAGIGMHKFNEAFMTTLALGQKQEEGVLGQSLQQQITNPIGGANTLTMTINMNFKKEDGGEVKEGERKMAAEKIGKLDNYFKYAQKSADCVMSLNRQEKEKNAHETVVLQVIEENENSIQGDQNTSQQKNSDRQHEAEKMNVTSIMYQNLAMDKNQSNSVNQNPASAERLNNVAQTSATHDLSQNTKLAGNPPGTKSLFMDAKIVEQSQHQTTLEARLPAAISTGVQPVSSSGSKNPASSQGNTIKRQKLVIFGGKKKVSKQRLDVPGGGSRPREGSEEPQMSFIGGMQSKQTKSNIDISINPQHLRDHSEEQQVGQDVPVSADNVVPIREKKEKKKRAHKDVTPTFQQDDVFTKNMSHTAHAVVGRKSSQIFQGQQQMSNTGQIPDHSKKDMISLDKNEVAIPNSESLKVQLQNVPPPVPQASAQQVQHHQSQDGQLDIKVTVNFMQPNNQLNGVGLEAIGGGTLGNGNEKGSDGYEARNGGSANLSNPGNIVQIVLVTRNNANQGTNGYDRQNSQMRNVQVHITSSNQQQLNNGGAAVPVAGAQPDNNMVGSVYNLTLNNHASKVVEEMASSSKLNNQAMVPIQALPSGIGAQKFADLGVEANQRQAQSHQKLAQRFPPLPEEAKEEKDTPKIGGVGQVNQDETNTFDEFQKGILSERKSRLITGAPIQDQSGSPANVSRQIADAFGQNNKTDDINQVSFNNKQIDLSRQFPNQHLSGGFSSPRQFQTHSNEDRMKGKIILPPKTSAPVLNHIFSVKITSQEQIINTHK</sequence>
<feature type="region of interest" description="Disordered" evidence="1">
    <location>
        <begin position="348"/>
        <end position="417"/>
    </location>
</feature>
<evidence type="ECO:0000256" key="1">
    <source>
        <dbReference type="SAM" id="MobiDB-lite"/>
    </source>
</evidence>
<keyword evidence="3" id="KW-1185">Reference proteome</keyword>
<feature type="compositionally biased region" description="Polar residues" evidence="1">
    <location>
        <begin position="348"/>
        <end position="368"/>
    </location>
</feature>
<organism evidence="2 3">
    <name type="scientific">Halteria grandinella</name>
    <dbReference type="NCBI Taxonomy" id="5974"/>
    <lineage>
        <taxon>Eukaryota</taxon>
        <taxon>Sar</taxon>
        <taxon>Alveolata</taxon>
        <taxon>Ciliophora</taxon>
        <taxon>Intramacronucleata</taxon>
        <taxon>Spirotrichea</taxon>
        <taxon>Stichotrichia</taxon>
        <taxon>Sporadotrichida</taxon>
        <taxon>Halteriidae</taxon>
        <taxon>Halteria</taxon>
    </lineage>
</organism>
<feature type="compositionally biased region" description="Polar residues" evidence="1">
    <location>
        <begin position="240"/>
        <end position="252"/>
    </location>
</feature>
<dbReference type="EMBL" id="RRYP01000246">
    <property type="protein sequence ID" value="TNV87749.1"/>
    <property type="molecule type" value="Genomic_DNA"/>
</dbReference>
<protein>
    <submittedName>
        <fullName evidence="2">Uncharacterized protein</fullName>
    </submittedName>
</protein>
<reference evidence="2" key="1">
    <citation type="submission" date="2019-06" db="EMBL/GenBank/DDBJ databases">
        <authorList>
            <person name="Zheng W."/>
        </authorList>
    </citation>
    <scope>NUCLEOTIDE SEQUENCE</scope>
    <source>
        <strain evidence="2">QDHG01</strain>
    </source>
</reference>
<accession>A0A8J8P8A4</accession>
<evidence type="ECO:0000313" key="3">
    <source>
        <dbReference type="Proteomes" id="UP000785679"/>
    </source>
</evidence>
<dbReference type="AlphaFoldDB" id="A0A8J8P8A4"/>
<proteinExistence type="predicted"/>
<dbReference type="Proteomes" id="UP000785679">
    <property type="component" value="Unassembled WGS sequence"/>
</dbReference>